<protein>
    <recommendedName>
        <fullName evidence="1">ACT domain-containing protein</fullName>
    </recommendedName>
</protein>
<dbReference type="PROSITE" id="PS51671">
    <property type="entry name" value="ACT"/>
    <property type="match status" value="1"/>
</dbReference>
<dbReference type="EMBL" id="MFBD01000003">
    <property type="protein sequence ID" value="OGD89442.1"/>
    <property type="molecule type" value="Genomic_DNA"/>
</dbReference>
<dbReference type="SUPFAM" id="SSF55021">
    <property type="entry name" value="ACT-like"/>
    <property type="match status" value="1"/>
</dbReference>
<sequence>MISTTTVVEDLVKQAPFLEAAMAADLVNYSSLARYFKPEIEKRLFKDIKEGAIIMALKRVSSRLKDTLPKSESILESLGDITIRSNLVDYTFSNSLTIGDAQNKVLEKTADRKDIFITISHGVSQITIIASDAIEEEIKKIFKDETPICTLQNLSSLTVRIPIEATKTPGVLYSILKALAWEGINLIETISTYTELTLVIETKDIERAFSLLKKA</sequence>
<accession>A0A1F5GC45</accession>
<comment type="caution">
    <text evidence="2">The sequence shown here is derived from an EMBL/GenBank/DDBJ whole genome shotgun (WGS) entry which is preliminary data.</text>
</comment>
<dbReference type="STRING" id="1797714.A3D04_04565"/>
<dbReference type="InterPro" id="IPR002912">
    <property type="entry name" value="ACT_dom"/>
</dbReference>
<organism evidence="2 3">
    <name type="scientific">Candidatus Curtissbacteria bacterium RIFCSPHIGHO2_02_FULL_40_16b</name>
    <dbReference type="NCBI Taxonomy" id="1797714"/>
    <lineage>
        <taxon>Bacteria</taxon>
        <taxon>Candidatus Curtissiibacteriota</taxon>
    </lineage>
</organism>
<dbReference type="AlphaFoldDB" id="A0A1F5GC45"/>
<dbReference type="InterPro" id="IPR045865">
    <property type="entry name" value="ACT-like_dom_sf"/>
</dbReference>
<proteinExistence type="predicted"/>
<dbReference type="Gene3D" id="3.30.2130.10">
    <property type="entry name" value="VC0802-like"/>
    <property type="match status" value="1"/>
</dbReference>
<gene>
    <name evidence="2" type="ORF">A3D04_04565</name>
</gene>
<evidence type="ECO:0000313" key="3">
    <source>
        <dbReference type="Proteomes" id="UP000177369"/>
    </source>
</evidence>
<evidence type="ECO:0000259" key="1">
    <source>
        <dbReference type="PROSITE" id="PS51671"/>
    </source>
</evidence>
<dbReference type="Proteomes" id="UP000177369">
    <property type="component" value="Unassembled WGS sequence"/>
</dbReference>
<reference evidence="2 3" key="1">
    <citation type="journal article" date="2016" name="Nat. Commun.">
        <title>Thousands of microbial genomes shed light on interconnected biogeochemical processes in an aquifer system.</title>
        <authorList>
            <person name="Anantharaman K."/>
            <person name="Brown C.T."/>
            <person name="Hug L.A."/>
            <person name="Sharon I."/>
            <person name="Castelle C.J."/>
            <person name="Probst A.J."/>
            <person name="Thomas B.C."/>
            <person name="Singh A."/>
            <person name="Wilkins M.J."/>
            <person name="Karaoz U."/>
            <person name="Brodie E.L."/>
            <person name="Williams K.H."/>
            <person name="Hubbard S.S."/>
            <person name="Banfield J.F."/>
        </authorList>
    </citation>
    <scope>NUCLEOTIDE SEQUENCE [LARGE SCALE GENOMIC DNA]</scope>
</reference>
<evidence type="ECO:0000313" key="2">
    <source>
        <dbReference type="EMBL" id="OGD89442.1"/>
    </source>
</evidence>
<feature type="domain" description="ACT" evidence="1">
    <location>
        <begin position="160"/>
        <end position="215"/>
    </location>
</feature>
<name>A0A1F5GC45_9BACT</name>